<gene>
    <name evidence="1" type="ORF">ACCO45_009808</name>
</gene>
<protein>
    <submittedName>
        <fullName evidence="1">Uncharacterized protein</fullName>
    </submittedName>
</protein>
<organism evidence="1 2">
    <name type="scientific">Purpureocillium lilacinum</name>
    <name type="common">Paecilomyces lilacinus</name>
    <dbReference type="NCBI Taxonomy" id="33203"/>
    <lineage>
        <taxon>Eukaryota</taxon>
        <taxon>Fungi</taxon>
        <taxon>Dikarya</taxon>
        <taxon>Ascomycota</taxon>
        <taxon>Pezizomycotina</taxon>
        <taxon>Sordariomycetes</taxon>
        <taxon>Hypocreomycetidae</taxon>
        <taxon>Hypocreales</taxon>
        <taxon>Ophiocordycipitaceae</taxon>
        <taxon>Purpureocillium</taxon>
    </lineage>
</organism>
<evidence type="ECO:0000313" key="2">
    <source>
        <dbReference type="Proteomes" id="UP001638806"/>
    </source>
</evidence>
<sequence>MNSHATTQARKAIHRHSAAATAQPQAAVEGWRTINGRGRKSRVQLEIPGREHACRIDEYDAVSYTPGSTAGCVKPLRSGGLVTAAPAPEARGPGGKPQSGSAGPVSILGRKMPQLDCTTTGAAWRLQETDGYRAELAKGI</sequence>
<proteinExistence type="predicted"/>
<name>A0ACC4DKR1_PURLI</name>
<evidence type="ECO:0000313" key="1">
    <source>
        <dbReference type="EMBL" id="KAL3956962.1"/>
    </source>
</evidence>
<dbReference type="Proteomes" id="UP001638806">
    <property type="component" value="Unassembled WGS sequence"/>
</dbReference>
<keyword evidence="2" id="KW-1185">Reference proteome</keyword>
<reference evidence="1" key="1">
    <citation type="submission" date="2024-12" db="EMBL/GenBank/DDBJ databases">
        <title>Comparative genomics and development of molecular markers within Purpureocillium lilacinum and among Purpureocillium species.</title>
        <authorList>
            <person name="Yeh Z.-Y."/>
            <person name="Ni N.-T."/>
            <person name="Lo P.-H."/>
            <person name="Mushyakhwo K."/>
            <person name="Lin C.-F."/>
            <person name="Nai Y.-S."/>
        </authorList>
    </citation>
    <scope>NUCLEOTIDE SEQUENCE</scope>
    <source>
        <strain evidence="1">NCHU-NPUST-175</strain>
    </source>
</reference>
<dbReference type="EMBL" id="JBGNUJ010000008">
    <property type="protein sequence ID" value="KAL3956962.1"/>
    <property type="molecule type" value="Genomic_DNA"/>
</dbReference>
<accession>A0ACC4DKR1</accession>
<comment type="caution">
    <text evidence="1">The sequence shown here is derived from an EMBL/GenBank/DDBJ whole genome shotgun (WGS) entry which is preliminary data.</text>
</comment>